<dbReference type="GO" id="GO:0070691">
    <property type="term" value="C:P-TEFb complex"/>
    <property type="evidence" value="ECO:0007669"/>
    <property type="project" value="EnsemblFungi"/>
</dbReference>
<comment type="subcellular location">
    <subcellularLocation>
        <location evidence="1">Nucleus</location>
    </subcellularLocation>
</comment>
<keyword evidence="20" id="KW-1185">Reference proteome</keyword>
<dbReference type="HOGENOM" id="CLU_000288_181_1_1"/>
<dbReference type="InParanoid" id="C4R4D2"/>
<dbReference type="KEGG" id="ppa:PAS_chr3_0375"/>
<dbReference type="PROSITE" id="PS00108">
    <property type="entry name" value="PROTEIN_KINASE_ST"/>
    <property type="match status" value="1"/>
</dbReference>
<dbReference type="PROSITE" id="PS50011">
    <property type="entry name" value="PROTEIN_KINASE_DOM"/>
    <property type="match status" value="1"/>
</dbReference>
<comment type="catalytic activity">
    <reaction evidence="14">
        <text>[DNA-directed RNA polymerase] + ATP = phospho-[DNA-directed RNA polymerase] + ADP + H(+)</text>
        <dbReference type="Rhea" id="RHEA:10216"/>
        <dbReference type="Rhea" id="RHEA-COMP:11321"/>
        <dbReference type="Rhea" id="RHEA-COMP:11322"/>
        <dbReference type="ChEBI" id="CHEBI:15378"/>
        <dbReference type="ChEBI" id="CHEBI:30616"/>
        <dbReference type="ChEBI" id="CHEBI:43176"/>
        <dbReference type="ChEBI" id="CHEBI:68546"/>
        <dbReference type="ChEBI" id="CHEBI:456216"/>
        <dbReference type="EC" id="2.7.11.23"/>
    </reaction>
</comment>
<dbReference type="GO" id="GO:0004693">
    <property type="term" value="F:cyclin-dependent protein serine/threonine kinase activity"/>
    <property type="evidence" value="ECO:0007669"/>
    <property type="project" value="UniProtKB-EC"/>
</dbReference>
<dbReference type="STRING" id="644223.C4R4D2"/>
<dbReference type="SMR" id="C4R4D2"/>
<dbReference type="EMBL" id="FN392321">
    <property type="protein sequence ID" value="CAY70418.1"/>
    <property type="molecule type" value="Genomic_DNA"/>
</dbReference>
<dbReference type="PROSITE" id="PS00107">
    <property type="entry name" value="PROTEIN_KINASE_ATP"/>
    <property type="match status" value="1"/>
</dbReference>
<dbReference type="GO" id="GO:0032968">
    <property type="term" value="P:positive regulation of transcription elongation by RNA polymerase II"/>
    <property type="evidence" value="ECO:0007669"/>
    <property type="project" value="EnsemblFungi"/>
</dbReference>
<feature type="compositionally biased region" description="Polar residues" evidence="17">
    <location>
        <begin position="394"/>
        <end position="403"/>
    </location>
</feature>
<keyword evidence="5" id="KW-0723">Serine/threonine-protein kinase</keyword>
<keyword evidence="9 16" id="KW-0067">ATP-binding</keyword>
<dbReference type="Pfam" id="PF00069">
    <property type="entry name" value="Pkinase"/>
    <property type="match status" value="1"/>
</dbReference>
<evidence type="ECO:0000256" key="17">
    <source>
        <dbReference type="SAM" id="MobiDB-lite"/>
    </source>
</evidence>
<evidence type="ECO:0000256" key="12">
    <source>
        <dbReference type="ARBA" id="ARBA00047811"/>
    </source>
</evidence>
<evidence type="ECO:0000256" key="15">
    <source>
        <dbReference type="ARBA" id="ARBA00073250"/>
    </source>
</evidence>
<feature type="region of interest" description="Disordered" evidence="17">
    <location>
        <begin position="478"/>
        <end position="509"/>
    </location>
</feature>
<dbReference type="GO" id="GO:0008353">
    <property type="term" value="F:RNA polymerase II CTD heptapeptide repeat kinase activity"/>
    <property type="evidence" value="ECO:0007669"/>
    <property type="project" value="UniProtKB-EC"/>
</dbReference>
<dbReference type="PANTHER" id="PTHR24056">
    <property type="entry name" value="CELL DIVISION PROTEIN KINASE"/>
    <property type="match status" value="1"/>
</dbReference>
<dbReference type="Proteomes" id="UP000000314">
    <property type="component" value="Chromosome 3"/>
</dbReference>
<evidence type="ECO:0000256" key="6">
    <source>
        <dbReference type="ARBA" id="ARBA00022679"/>
    </source>
</evidence>
<dbReference type="InterPro" id="IPR000719">
    <property type="entry name" value="Prot_kinase_dom"/>
</dbReference>
<dbReference type="InterPro" id="IPR011009">
    <property type="entry name" value="Kinase-like_dom_sf"/>
</dbReference>
<dbReference type="FunFam" id="1.10.510.10:FF:000415">
    <property type="entry name" value="CMGC/CDK/CRK7 protein kinase, variant"/>
    <property type="match status" value="1"/>
</dbReference>
<dbReference type="PANTHER" id="PTHR24056:SF233">
    <property type="entry name" value="CYCLIN-DEPENDENT KINASE 9"/>
    <property type="match status" value="1"/>
</dbReference>
<evidence type="ECO:0000256" key="10">
    <source>
        <dbReference type="ARBA" id="ARBA00023242"/>
    </source>
</evidence>
<evidence type="ECO:0000256" key="4">
    <source>
        <dbReference type="ARBA" id="ARBA00012425"/>
    </source>
</evidence>
<dbReference type="FunCoup" id="C4R4D2">
    <property type="interactions" value="250"/>
</dbReference>
<evidence type="ECO:0000256" key="8">
    <source>
        <dbReference type="ARBA" id="ARBA00022777"/>
    </source>
</evidence>
<evidence type="ECO:0000256" key="1">
    <source>
        <dbReference type="ARBA" id="ARBA00004123"/>
    </source>
</evidence>
<feature type="compositionally biased region" description="Polar residues" evidence="17">
    <location>
        <begin position="450"/>
        <end position="463"/>
    </location>
</feature>
<dbReference type="GO" id="GO:0000785">
    <property type="term" value="C:chromatin"/>
    <property type="evidence" value="ECO:0007669"/>
    <property type="project" value="EnsemblFungi"/>
</dbReference>
<comment type="catalytic activity">
    <reaction evidence="12">
        <text>L-threonyl-[protein] + ATP = O-phospho-L-threonyl-[protein] + ADP + H(+)</text>
        <dbReference type="Rhea" id="RHEA:46608"/>
        <dbReference type="Rhea" id="RHEA-COMP:11060"/>
        <dbReference type="Rhea" id="RHEA-COMP:11605"/>
        <dbReference type="ChEBI" id="CHEBI:15378"/>
        <dbReference type="ChEBI" id="CHEBI:30013"/>
        <dbReference type="ChEBI" id="CHEBI:30616"/>
        <dbReference type="ChEBI" id="CHEBI:61977"/>
        <dbReference type="ChEBI" id="CHEBI:456216"/>
        <dbReference type="EC" id="2.7.11.22"/>
    </reaction>
</comment>
<evidence type="ECO:0000256" key="2">
    <source>
        <dbReference type="ARBA" id="ARBA00006485"/>
    </source>
</evidence>
<keyword evidence="8 19" id="KW-0418">Kinase</keyword>
<evidence type="ECO:0000256" key="3">
    <source>
        <dbReference type="ARBA" id="ARBA00012409"/>
    </source>
</evidence>
<accession>C4R4D2</accession>
<evidence type="ECO:0000313" key="19">
    <source>
        <dbReference type="EMBL" id="CAY70418.1"/>
    </source>
</evidence>
<evidence type="ECO:0000313" key="20">
    <source>
        <dbReference type="Proteomes" id="UP000000314"/>
    </source>
</evidence>
<keyword evidence="10" id="KW-0539">Nucleus</keyword>
<dbReference type="OrthoDB" id="28397at2759"/>
<evidence type="ECO:0000256" key="7">
    <source>
        <dbReference type="ARBA" id="ARBA00022741"/>
    </source>
</evidence>
<dbReference type="GeneID" id="8199507"/>
<dbReference type="AlphaFoldDB" id="C4R4D2"/>
<sequence length="509" mass="57555">MSQGSTPQKSYPQRRFYGISALRDYKIVGKLGEGTFGEVSKALQRRTGRVCALKKLMVLNSKDGFPITSFREVSILKKLKHKNVLQLVDMIYEKPEKQESPGIFYTVSPYMASDLTGLLNNPRVHLTQSQIKGIVYQMLEGINYVHQNHYFHRDIKASNILIDSQGIVKIADFGLARIYYGPKPTPNGGPGGYDSATGMGLASYTGLVVTRWYRPPELVLGEKNYTTSVDIWGIGCIFAELFKRKPILEGKTEIDQGHLIFNLCGPLTPTSFPNADKLPGYNNYVSARYTRTLEQNYRKHLCSEGLRLLASLLEIDPVKRINALDALAHPYFKAHPHPAPTKRLADFEESHELDVKRFKEERKTTDLQPPPPQQTRGFHSAQQGYRKDRRLNNHHQNYSNGRNANFFPSGPRIGRSAQSQYTHSNDEANQHRTNYDHSRNQDRHRGGSFRKSNSVTSLTSINPETDTASTQVVKSYGFVGLSKGKNQETRSEIVKKSSPKHQESNENPE</sequence>
<proteinExistence type="inferred from homology"/>
<reference evidence="19 20" key="1">
    <citation type="journal article" date="2009" name="Nat. Biotechnol.">
        <title>Genome sequence of the recombinant protein production host Pichia pastoris.</title>
        <authorList>
            <person name="De Schutter K."/>
            <person name="Lin Y.C."/>
            <person name="Tiels P."/>
            <person name="Van Hecke A."/>
            <person name="Glinka S."/>
            <person name="Weber-Lehmann J."/>
            <person name="Rouze P."/>
            <person name="Van de Peer Y."/>
            <person name="Callewaert N."/>
        </authorList>
    </citation>
    <scope>NUCLEOTIDE SEQUENCE [LARGE SCALE GENOMIC DNA]</scope>
    <source>
        <strain evidence="20">GS115 / ATCC 20864</strain>
    </source>
</reference>
<name>C4R4D2_KOMPG</name>
<feature type="domain" description="Protein kinase" evidence="18">
    <location>
        <begin position="25"/>
        <end position="332"/>
    </location>
</feature>
<evidence type="ECO:0000256" key="16">
    <source>
        <dbReference type="PROSITE-ProRule" id="PRU10141"/>
    </source>
</evidence>
<feature type="region of interest" description="Disordered" evidence="17">
    <location>
        <begin position="360"/>
        <end position="463"/>
    </location>
</feature>
<organism evidence="19 20">
    <name type="scientific">Komagataella phaffii (strain GS115 / ATCC 20864)</name>
    <name type="common">Yeast</name>
    <name type="synonym">Pichia pastoris</name>
    <dbReference type="NCBI Taxonomy" id="644223"/>
    <lineage>
        <taxon>Eukaryota</taxon>
        <taxon>Fungi</taxon>
        <taxon>Dikarya</taxon>
        <taxon>Ascomycota</taxon>
        <taxon>Saccharomycotina</taxon>
        <taxon>Pichiomycetes</taxon>
        <taxon>Pichiales</taxon>
        <taxon>Pichiaceae</taxon>
        <taxon>Komagataella</taxon>
    </lineage>
</organism>
<dbReference type="eggNOG" id="KOG0600">
    <property type="taxonomic scope" value="Eukaryota"/>
</dbReference>
<protein>
    <recommendedName>
        <fullName evidence="11">Serine/threonine-protein kinase BUR1</fullName>
        <ecNumber evidence="4">2.7.11.22</ecNumber>
        <ecNumber evidence="3">2.7.11.23</ecNumber>
    </recommendedName>
    <alternativeName>
        <fullName evidence="15">Serine/threonine-protein kinase bur1</fullName>
    </alternativeName>
</protein>
<dbReference type="CDD" id="cd07866">
    <property type="entry name" value="STKc_BUR1"/>
    <property type="match status" value="1"/>
</dbReference>
<dbReference type="GO" id="GO:0030447">
    <property type="term" value="P:filamentous growth"/>
    <property type="evidence" value="ECO:0007669"/>
    <property type="project" value="UniProtKB-ARBA"/>
</dbReference>
<gene>
    <name evidence="19" type="ordered locus">PAS_chr3_0375</name>
</gene>
<dbReference type="Gene3D" id="1.10.510.10">
    <property type="entry name" value="Transferase(Phosphotransferase) domain 1"/>
    <property type="match status" value="1"/>
</dbReference>
<evidence type="ECO:0000256" key="9">
    <source>
        <dbReference type="ARBA" id="ARBA00022840"/>
    </source>
</evidence>
<dbReference type="InterPro" id="IPR008271">
    <property type="entry name" value="Ser/Thr_kinase_AS"/>
</dbReference>
<dbReference type="InterPro" id="IPR017441">
    <property type="entry name" value="Protein_kinase_ATP_BS"/>
</dbReference>
<keyword evidence="7 16" id="KW-0547">Nucleotide-binding</keyword>
<dbReference type="GO" id="GO:0005524">
    <property type="term" value="F:ATP binding"/>
    <property type="evidence" value="ECO:0007669"/>
    <property type="project" value="UniProtKB-UniRule"/>
</dbReference>
<evidence type="ECO:0000259" key="18">
    <source>
        <dbReference type="PROSITE" id="PS50011"/>
    </source>
</evidence>
<evidence type="ECO:0000256" key="13">
    <source>
        <dbReference type="ARBA" id="ARBA00048367"/>
    </source>
</evidence>
<dbReference type="InterPro" id="IPR050108">
    <property type="entry name" value="CDK"/>
</dbReference>
<dbReference type="SUPFAM" id="SSF56112">
    <property type="entry name" value="Protein kinase-like (PK-like)"/>
    <property type="match status" value="1"/>
</dbReference>
<dbReference type="SMART" id="SM00220">
    <property type="entry name" value="S_TKc"/>
    <property type="match status" value="1"/>
</dbReference>
<feature type="binding site" evidence="16">
    <location>
        <position position="54"/>
    </location>
    <ligand>
        <name>ATP</name>
        <dbReference type="ChEBI" id="CHEBI:30616"/>
    </ligand>
</feature>
<evidence type="ECO:0000256" key="5">
    <source>
        <dbReference type="ARBA" id="ARBA00022527"/>
    </source>
</evidence>
<dbReference type="GO" id="GO:0030643">
    <property type="term" value="P:intracellular phosphate ion homeostasis"/>
    <property type="evidence" value="ECO:0007669"/>
    <property type="project" value="EnsemblFungi"/>
</dbReference>
<comment type="similarity">
    <text evidence="2">Belongs to the protein kinase superfamily. CMGC Ser/Thr protein kinase family. CDC2/CDKX subfamily.</text>
</comment>
<comment type="catalytic activity">
    <reaction evidence="13">
        <text>L-seryl-[protein] + ATP = O-phospho-L-seryl-[protein] + ADP + H(+)</text>
        <dbReference type="Rhea" id="RHEA:17989"/>
        <dbReference type="Rhea" id="RHEA-COMP:9863"/>
        <dbReference type="Rhea" id="RHEA-COMP:11604"/>
        <dbReference type="ChEBI" id="CHEBI:15378"/>
        <dbReference type="ChEBI" id="CHEBI:29999"/>
        <dbReference type="ChEBI" id="CHEBI:30616"/>
        <dbReference type="ChEBI" id="CHEBI:83421"/>
        <dbReference type="ChEBI" id="CHEBI:456216"/>
        <dbReference type="EC" id="2.7.11.22"/>
    </reaction>
</comment>
<dbReference type="Gene3D" id="3.30.200.20">
    <property type="entry name" value="Phosphorylase Kinase, domain 1"/>
    <property type="match status" value="1"/>
</dbReference>
<dbReference type="RefSeq" id="XP_002492597.1">
    <property type="nucleotide sequence ID" value="XM_002492552.1"/>
</dbReference>
<dbReference type="EC" id="2.7.11.22" evidence="4"/>
<feature type="compositionally biased region" description="Basic and acidic residues" evidence="17">
    <location>
        <begin position="424"/>
        <end position="445"/>
    </location>
</feature>
<dbReference type="GO" id="GO:0070693">
    <property type="term" value="C:P-TEFb-cap methyltransferase complex"/>
    <property type="evidence" value="ECO:0007669"/>
    <property type="project" value="EnsemblFungi"/>
</dbReference>
<evidence type="ECO:0000256" key="14">
    <source>
        <dbReference type="ARBA" id="ARBA00049280"/>
    </source>
</evidence>
<keyword evidence="6" id="KW-0808">Transferase</keyword>
<evidence type="ECO:0000256" key="11">
    <source>
        <dbReference type="ARBA" id="ARBA00041018"/>
    </source>
</evidence>
<dbReference type="OMA" id="EPSHEFQ"/>
<feature type="compositionally biased region" description="Basic and acidic residues" evidence="17">
    <location>
        <begin position="485"/>
        <end position="509"/>
    </location>
</feature>
<dbReference type="GO" id="GO:0006368">
    <property type="term" value="P:transcription elongation by RNA polymerase II"/>
    <property type="evidence" value="ECO:0007669"/>
    <property type="project" value="EnsemblFungi"/>
</dbReference>
<dbReference type="EC" id="2.7.11.23" evidence="3"/>